<dbReference type="EMBL" id="MAKX01000001">
    <property type="protein sequence ID" value="OCK44013.1"/>
    <property type="molecule type" value="Genomic_DNA"/>
</dbReference>
<dbReference type="Pfam" id="PF00571">
    <property type="entry name" value="CBS"/>
    <property type="match status" value="1"/>
</dbReference>
<dbReference type="STRING" id="447689.BA195_04790"/>
<comment type="caution">
    <text evidence="3">The sequence shown here is derived from an EMBL/GenBank/DDBJ whole genome shotgun (WGS) entry which is preliminary data.</text>
</comment>
<dbReference type="InterPro" id="IPR013785">
    <property type="entry name" value="Aldolase_TIM"/>
</dbReference>
<accession>A0A1B9Y2I4</accession>
<dbReference type="Proteomes" id="UP000093186">
    <property type="component" value="Unassembled WGS sequence"/>
</dbReference>
<protein>
    <submittedName>
        <fullName evidence="3">Acetoin utilization protein acuB</fullName>
    </submittedName>
</protein>
<organism evidence="3 4">
    <name type="scientific">Tenacibaculum soleae</name>
    <dbReference type="NCBI Taxonomy" id="447689"/>
    <lineage>
        <taxon>Bacteria</taxon>
        <taxon>Pseudomonadati</taxon>
        <taxon>Bacteroidota</taxon>
        <taxon>Flavobacteriia</taxon>
        <taxon>Flavobacteriales</taxon>
        <taxon>Flavobacteriaceae</taxon>
        <taxon>Tenacibaculum</taxon>
    </lineage>
</organism>
<dbReference type="Gene3D" id="3.20.20.70">
    <property type="entry name" value="Aldolase class I"/>
    <property type="match status" value="1"/>
</dbReference>
<keyword evidence="4" id="KW-1185">Reference proteome</keyword>
<dbReference type="InterPro" id="IPR000644">
    <property type="entry name" value="CBS_dom"/>
</dbReference>
<feature type="domain" description="CBS" evidence="2">
    <location>
        <begin position="75"/>
        <end position="118"/>
    </location>
</feature>
<evidence type="ECO:0000259" key="2">
    <source>
        <dbReference type="Pfam" id="PF00571"/>
    </source>
</evidence>
<keyword evidence="1" id="KW-0129">CBS domain</keyword>
<sequence length="219" mass="25427">MNINDFILDEIKALTSKNTVKCAQKICKNLPITHIPIIDDGKLIGCLPESDIQTIENKDQELSEYSYLFDHFHTNEEATLLDLIVLFADNDCNLIPVLNKEMNYVGYYELSDILDAFADSPFLHNESETLIVNKNKNDYSMSQIAQIVETTNGKLLGFYISSENQDNIQITLKIITDEINEIIQTFRRYDYNVITQHKDDFYLEELKDRASYLKKYLDM</sequence>
<dbReference type="AlphaFoldDB" id="A0A1B9Y2I4"/>
<gene>
    <name evidence="3" type="ORF">BA195_04790</name>
</gene>
<dbReference type="SUPFAM" id="SSF54631">
    <property type="entry name" value="CBS-domain pair"/>
    <property type="match status" value="1"/>
</dbReference>
<evidence type="ECO:0000313" key="3">
    <source>
        <dbReference type="EMBL" id="OCK44013.1"/>
    </source>
</evidence>
<evidence type="ECO:0000313" key="4">
    <source>
        <dbReference type="Proteomes" id="UP000093186"/>
    </source>
</evidence>
<name>A0A1B9Y2I4_9FLAO</name>
<evidence type="ECO:0000256" key="1">
    <source>
        <dbReference type="ARBA" id="ARBA00023122"/>
    </source>
</evidence>
<proteinExistence type="predicted"/>
<dbReference type="OrthoDB" id="1523762at2"/>
<reference evidence="3 4" key="1">
    <citation type="submission" date="2016-06" db="EMBL/GenBank/DDBJ databases">
        <title>Draft Genome Sequence of Tenacibaculum soleae UCD-KL19.</title>
        <authorList>
            <person name="Eisen J.A."/>
            <person name="Coil D.A."/>
            <person name="Lujan K.M."/>
        </authorList>
    </citation>
    <scope>NUCLEOTIDE SEQUENCE [LARGE SCALE GENOMIC DNA]</scope>
    <source>
        <strain evidence="3 4">UCD-KL19</strain>
    </source>
</reference>
<dbReference type="RefSeq" id="WP_068702961.1">
    <property type="nucleotide sequence ID" value="NZ_JAUOSW010000004.1"/>
</dbReference>
<dbReference type="InterPro" id="IPR046342">
    <property type="entry name" value="CBS_dom_sf"/>
</dbReference>